<evidence type="ECO:0000259" key="1">
    <source>
        <dbReference type="Pfam" id="PF07929"/>
    </source>
</evidence>
<dbReference type="Gene3D" id="3.10.290.30">
    <property type="entry name" value="MM3350-like"/>
    <property type="match status" value="1"/>
</dbReference>
<gene>
    <name evidence="2" type="ORF">S03H2_17877</name>
</gene>
<dbReference type="SUPFAM" id="SSF159941">
    <property type="entry name" value="MM3350-like"/>
    <property type="match status" value="1"/>
</dbReference>
<comment type="caution">
    <text evidence="2">The sequence shown here is derived from an EMBL/GenBank/DDBJ whole genome shotgun (WGS) entry which is preliminary data.</text>
</comment>
<reference evidence="2" key="1">
    <citation type="journal article" date="2014" name="Front. Microbiol.">
        <title>High frequency of phylogenetically diverse reductive dehalogenase-homologous genes in deep subseafloor sedimentary metagenomes.</title>
        <authorList>
            <person name="Kawai M."/>
            <person name="Futagami T."/>
            <person name="Toyoda A."/>
            <person name="Takaki Y."/>
            <person name="Nishi S."/>
            <person name="Hori S."/>
            <person name="Arai W."/>
            <person name="Tsubouchi T."/>
            <person name="Morono Y."/>
            <person name="Uchiyama I."/>
            <person name="Ito T."/>
            <person name="Fujiyama A."/>
            <person name="Inagaki F."/>
            <person name="Takami H."/>
        </authorList>
    </citation>
    <scope>NUCLEOTIDE SEQUENCE</scope>
    <source>
        <strain evidence="2">Expedition CK06-06</strain>
    </source>
</reference>
<dbReference type="EMBL" id="BARU01009247">
    <property type="protein sequence ID" value="GAH34475.1"/>
    <property type="molecule type" value="Genomic_DNA"/>
</dbReference>
<evidence type="ECO:0000313" key="2">
    <source>
        <dbReference type="EMBL" id="GAH34475.1"/>
    </source>
</evidence>
<dbReference type="InterPro" id="IPR012912">
    <property type="entry name" value="Plasmid_pRiA4b_Orf3-like"/>
</dbReference>
<dbReference type="InterPro" id="IPR024047">
    <property type="entry name" value="MM3350-like_sf"/>
</dbReference>
<dbReference type="AlphaFoldDB" id="X1FPQ3"/>
<dbReference type="Pfam" id="PF07929">
    <property type="entry name" value="PRiA4_ORF3"/>
    <property type="match status" value="1"/>
</dbReference>
<name>X1FPQ3_9ZZZZ</name>
<proteinExistence type="predicted"/>
<sequence length="167" mass="20125">MAKGRKTRIRLVINEIDPVPLMKDFNTFITYLVENKPYLTRRKQFFSPKDLHQINQLMSSPNKENTPRTNQELYPLLHLFYHLIFYGKLFEKVSVGSQKVRIQKTNRMEGYLALTSTEKYFLYLFDFGDEWHFYVRLVEIKKEHPEFSEPEVIESKGEAPEQYSYWE</sequence>
<feature type="domain" description="Plasmid pRiA4b Orf3-like" evidence="1">
    <location>
        <begin position="96"/>
        <end position="161"/>
    </location>
</feature>
<accession>X1FPQ3</accession>
<organism evidence="2">
    <name type="scientific">marine sediment metagenome</name>
    <dbReference type="NCBI Taxonomy" id="412755"/>
    <lineage>
        <taxon>unclassified sequences</taxon>
        <taxon>metagenomes</taxon>
        <taxon>ecological metagenomes</taxon>
    </lineage>
</organism>
<protein>
    <recommendedName>
        <fullName evidence="1">Plasmid pRiA4b Orf3-like domain-containing protein</fullName>
    </recommendedName>
</protein>